<evidence type="ECO:0000256" key="2">
    <source>
        <dbReference type="ARBA" id="ARBA00022621"/>
    </source>
</evidence>
<dbReference type="RefSeq" id="WP_091296881.1">
    <property type="nucleotide sequence ID" value="NZ_FOCE01000001.1"/>
</dbReference>
<evidence type="ECO:0000256" key="3">
    <source>
        <dbReference type="ARBA" id="ARBA00022723"/>
    </source>
</evidence>
<dbReference type="PROSITE" id="PS01033">
    <property type="entry name" value="GLOBIN"/>
    <property type="match status" value="1"/>
</dbReference>
<evidence type="ECO:0000256" key="1">
    <source>
        <dbReference type="ARBA" id="ARBA00022617"/>
    </source>
</evidence>
<dbReference type="InterPro" id="IPR009050">
    <property type="entry name" value="Globin-like_sf"/>
</dbReference>
<dbReference type="SUPFAM" id="SSF46458">
    <property type="entry name" value="Globin-like"/>
    <property type="match status" value="1"/>
</dbReference>
<dbReference type="OrthoDB" id="3213438at2"/>
<proteinExistence type="inferred from homology"/>
<protein>
    <submittedName>
        <fullName evidence="7">Hemoglobin-like flavoprotein</fullName>
    </submittedName>
</protein>
<dbReference type="Pfam" id="PF00042">
    <property type="entry name" value="Globin"/>
    <property type="match status" value="1"/>
</dbReference>
<evidence type="ECO:0000256" key="5">
    <source>
        <dbReference type="RuleBase" id="RU000356"/>
    </source>
</evidence>
<dbReference type="GO" id="GO:0020037">
    <property type="term" value="F:heme binding"/>
    <property type="evidence" value="ECO:0007669"/>
    <property type="project" value="InterPro"/>
</dbReference>
<dbReference type="GO" id="GO:0071949">
    <property type="term" value="F:FAD binding"/>
    <property type="evidence" value="ECO:0007669"/>
    <property type="project" value="TreeGrafter"/>
</dbReference>
<evidence type="ECO:0000313" key="7">
    <source>
        <dbReference type="EMBL" id="SEM65226.1"/>
    </source>
</evidence>
<dbReference type="GO" id="GO:0071500">
    <property type="term" value="P:cellular response to nitrosative stress"/>
    <property type="evidence" value="ECO:0007669"/>
    <property type="project" value="TreeGrafter"/>
</dbReference>
<reference evidence="7 8" key="1">
    <citation type="submission" date="2016-10" db="EMBL/GenBank/DDBJ databases">
        <authorList>
            <person name="de Groot N.N."/>
        </authorList>
    </citation>
    <scope>NUCLEOTIDE SEQUENCE [LARGE SCALE GENOMIC DNA]</scope>
    <source>
        <strain evidence="7 8">DSM 3857</strain>
    </source>
</reference>
<dbReference type="GO" id="GO:0005344">
    <property type="term" value="F:oxygen carrier activity"/>
    <property type="evidence" value="ECO:0007669"/>
    <property type="project" value="UniProtKB-KW"/>
</dbReference>
<gene>
    <name evidence="7" type="ORF">SAMN04488103_101752</name>
</gene>
<dbReference type="GO" id="GO:0008941">
    <property type="term" value="F:nitric oxide dioxygenase NAD(P)H activity"/>
    <property type="evidence" value="ECO:0007669"/>
    <property type="project" value="TreeGrafter"/>
</dbReference>
<keyword evidence="2 5" id="KW-0561">Oxygen transport</keyword>
<organism evidence="7 8">
    <name type="scientific">Gemmobacter aquatilis</name>
    <dbReference type="NCBI Taxonomy" id="933059"/>
    <lineage>
        <taxon>Bacteria</taxon>
        <taxon>Pseudomonadati</taxon>
        <taxon>Pseudomonadota</taxon>
        <taxon>Alphaproteobacteria</taxon>
        <taxon>Rhodobacterales</taxon>
        <taxon>Paracoccaceae</taxon>
        <taxon>Gemmobacter</taxon>
    </lineage>
</organism>
<keyword evidence="8" id="KW-1185">Reference proteome</keyword>
<keyword evidence="4" id="KW-0408">Iron</keyword>
<dbReference type="PANTHER" id="PTHR43396:SF3">
    <property type="entry name" value="FLAVOHEMOPROTEIN"/>
    <property type="match status" value="1"/>
</dbReference>
<dbReference type="InterPro" id="IPR012292">
    <property type="entry name" value="Globin/Proto"/>
</dbReference>
<keyword evidence="3" id="KW-0479">Metal-binding</keyword>
<dbReference type="Proteomes" id="UP000198761">
    <property type="component" value="Unassembled WGS sequence"/>
</dbReference>
<dbReference type="STRING" id="933059.SAMN04488103_101752"/>
<sequence>MTPNLITPDQISLVRSHVALLKGQEHAFAAAFYDRLFAIAPQVRPMFPADLADQGRKLMTVLAFAAATLDRPEALAPAARSLGARHVAYGVTADHFAPVAEALLISLAGWLRAGFTDAALEAWQAAITALAGLMAEGMASVKAAA</sequence>
<feature type="domain" description="Globin" evidence="6">
    <location>
        <begin position="5"/>
        <end position="139"/>
    </location>
</feature>
<dbReference type="GO" id="GO:0046872">
    <property type="term" value="F:metal ion binding"/>
    <property type="evidence" value="ECO:0007669"/>
    <property type="project" value="UniProtKB-KW"/>
</dbReference>
<evidence type="ECO:0000259" key="6">
    <source>
        <dbReference type="PROSITE" id="PS01033"/>
    </source>
</evidence>
<accession>A0A1H8A3Z1</accession>
<evidence type="ECO:0000256" key="4">
    <source>
        <dbReference type="ARBA" id="ARBA00023004"/>
    </source>
</evidence>
<comment type="similarity">
    <text evidence="5">Belongs to the globin family.</text>
</comment>
<dbReference type="InterPro" id="IPR000971">
    <property type="entry name" value="Globin"/>
</dbReference>
<dbReference type="AlphaFoldDB" id="A0A1H8A3Z1"/>
<keyword evidence="1 5" id="KW-0349">Heme</keyword>
<keyword evidence="5" id="KW-0813">Transport</keyword>
<dbReference type="GO" id="GO:0046210">
    <property type="term" value="P:nitric oxide catabolic process"/>
    <property type="evidence" value="ECO:0007669"/>
    <property type="project" value="TreeGrafter"/>
</dbReference>
<evidence type="ECO:0000313" key="8">
    <source>
        <dbReference type="Proteomes" id="UP000198761"/>
    </source>
</evidence>
<dbReference type="Gene3D" id="1.10.490.10">
    <property type="entry name" value="Globins"/>
    <property type="match status" value="1"/>
</dbReference>
<name>A0A1H8A3Z1_9RHOB</name>
<dbReference type="EMBL" id="FOCE01000001">
    <property type="protein sequence ID" value="SEM65226.1"/>
    <property type="molecule type" value="Genomic_DNA"/>
</dbReference>
<dbReference type="PANTHER" id="PTHR43396">
    <property type="entry name" value="FLAVOHEMOPROTEIN"/>
    <property type="match status" value="1"/>
</dbReference>
<dbReference type="GO" id="GO:0019825">
    <property type="term" value="F:oxygen binding"/>
    <property type="evidence" value="ECO:0007669"/>
    <property type="project" value="InterPro"/>
</dbReference>